<dbReference type="EMBL" id="CADCTP010000174">
    <property type="protein sequence ID" value="CAA9250494.1"/>
    <property type="molecule type" value="Genomic_DNA"/>
</dbReference>
<proteinExistence type="predicted"/>
<protein>
    <submittedName>
        <fullName evidence="2">Uncharacterized protein</fullName>
    </submittedName>
</protein>
<evidence type="ECO:0000256" key="1">
    <source>
        <dbReference type="SAM" id="MobiDB-lite"/>
    </source>
</evidence>
<accession>A0A6J4IHK7</accession>
<evidence type="ECO:0000313" key="2">
    <source>
        <dbReference type="EMBL" id="CAA9250494.1"/>
    </source>
</evidence>
<gene>
    <name evidence="2" type="ORF">AVDCRST_MAG41-1871</name>
</gene>
<reference evidence="2" key="1">
    <citation type="submission" date="2020-02" db="EMBL/GenBank/DDBJ databases">
        <authorList>
            <person name="Meier V. D."/>
        </authorList>
    </citation>
    <scope>NUCLEOTIDE SEQUENCE</scope>
    <source>
        <strain evidence="2">AVDCRST_MAG41</strain>
    </source>
</reference>
<organism evidence="2">
    <name type="scientific">uncultured Mycobacteriales bacterium</name>
    <dbReference type="NCBI Taxonomy" id="581187"/>
    <lineage>
        <taxon>Bacteria</taxon>
        <taxon>Bacillati</taxon>
        <taxon>Actinomycetota</taxon>
        <taxon>Actinomycetes</taxon>
        <taxon>Mycobacteriales</taxon>
        <taxon>environmental samples</taxon>
    </lineage>
</organism>
<name>A0A6J4IHK7_9ACTN</name>
<sequence>MAPFRGLPGVSGRPLGRRLERGCSGRLDRASTGDGRCPATLGAGMSSARQEAR</sequence>
<dbReference type="AlphaFoldDB" id="A0A6J4IHK7"/>
<feature type="compositionally biased region" description="Basic and acidic residues" evidence="1">
    <location>
        <begin position="17"/>
        <end position="31"/>
    </location>
</feature>
<feature type="region of interest" description="Disordered" evidence="1">
    <location>
        <begin position="1"/>
        <end position="53"/>
    </location>
</feature>